<feature type="signal peptide" evidence="2">
    <location>
        <begin position="1"/>
        <end position="22"/>
    </location>
</feature>
<dbReference type="PIRSF" id="PIRSF017082">
    <property type="entry name" value="YflP"/>
    <property type="match status" value="1"/>
</dbReference>
<accession>A0A157Q882</accession>
<keyword evidence="2" id="KW-0732">Signal</keyword>
<reference evidence="3 4" key="1">
    <citation type="submission" date="2016-03" db="EMBL/GenBank/DDBJ databases">
        <authorList>
            <consortium name="Pathogen Informatics"/>
        </authorList>
    </citation>
    <scope>NUCLEOTIDE SEQUENCE [LARGE SCALE GENOMIC DNA]</scope>
    <source>
        <strain evidence="3 4">NCTC13364</strain>
    </source>
</reference>
<dbReference type="CDD" id="cd07012">
    <property type="entry name" value="PBP2_Bug_TTT"/>
    <property type="match status" value="1"/>
</dbReference>
<dbReference type="Gene3D" id="3.40.190.150">
    <property type="entry name" value="Bordetella uptake gene, domain 1"/>
    <property type="match status" value="1"/>
</dbReference>
<dbReference type="EMBL" id="FKBS01000017">
    <property type="protein sequence ID" value="SAI41824.1"/>
    <property type="molecule type" value="Genomic_DNA"/>
</dbReference>
<dbReference type="OrthoDB" id="8678477at2"/>
<evidence type="ECO:0000256" key="1">
    <source>
        <dbReference type="ARBA" id="ARBA00006987"/>
    </source>
</evidence>
<gene>
    <name evidence="3" type="ORF">SAMEA1982600_03342</name>
</gene>
<dbReference type="Proteomes" id="UP000077037">
    <property type="component" value="Unassembled WGS sequence"/>
</dbReference>
<comment type="similarity">
    <text evidence="1">Belongs to the UPF0065 (bug) family.</text>
</comment>
<dbReference type="Gene3D" id="3.40.190.10">
    <property type="entry name" value="Periplasmic binding protein-like II"/>
    <property type="match status" value="1"/>
</dbReference>
<dbReference type="InterPro" id="IPR005064">
    <property type="entry name" value="BUG"/>
</dbReference>
<sequence length="317" mass="33759">MKILRKVVLGVLAGTLAAAAAAAPYPAKQVEMVVAYQPGGGSDNTARAVAEVARAHLPEPVYVTNKPGASGSIGWSYVLAGKPDGYKVLLMNPEMLFVPLMGIGRATIEDFQPIARFTDDPSSITVRADAPWNTIDEFIAYARANPETVTVSNAGNGTIPHLAAAALASSIGATFTHVPYQGSSPAIMGLMAGDVKATTVAYAELKQYVESGKLKTLAVMSAQRLQGLPNVPTFKEGGHDLQFSVWRGIGLPKGAPEEALTTWREVARKVYDTPAFQKTVTSQNLTLSWADTPAFAADIARQNEAFKELMKKLDLKQ</sequence>
<organism evidence="3 4">
    <name type="scientific">Bordetella ansorpii</name>
    <dbReference type="NCBI Taxonomy" id="288768"/>
    <lineage>
        <taxon>Bacteria</taxon>
        <taxon>Pseudomonadati</taxon>
        <taxon>Pseudomonadota</taxon>
        <taxon>Betaproteobacteria</taxon>
        <taxon>Burkholderiales</taxon>
        <taxon>Alcaligenaceae</taxon>
        <taxon>Bordetella</taxon>
    </lineage>
</organism>
<keyword evidence="3" id="KW-0449">Lipoprotein</keyword>
<dbReference type="SUPFAM" id="SSF53850">
    <property type="entry name" value="Periplasmic binding protein-like II"/>
    <property type="match status" value="1"/>
</dbReference>
<dbReference type="PANTHER" id="PTHR42928:SF5">
    <property type="entry name" value="BLR1237 PROTEIN"/>
    <property type="match status" value="1"/>
</dbReference>
<protein>
    <submittedName>
        <fullName evidence="3">Lipoprotein</fullName>
    </submittedName>
</protein>
<evidence type="ECO:0000313" key="3">
    <source>
        <dbReference type="EMBL" id="SAI41824.1"/>
    </source>
</evidence>
<dbReference type="InterPro" id="IPR042100">
    <property type="entry name" value="Bug_dom1"/>
</dbReference>
<evidence type="ECO:0000313" key="4">
    <source>
        <dbReference type="Proteomes" id="UP000077037"/>
    </source>
</evidence>
<evidence type="ECO:0000256" key="2">
    <source>
        <dbReference type="SAM" id="SignalP"/>
    </source>
</evidence>
<proteinExistence type="inferred from homology"/>
<dbReference type="RefSeq" id="WP_066415350.1">
    <property type="nucleotide sequence ID" value="NZ_FKBS01000017.1"/>
</dbReference>
<dbReference type="AlphaFoldDB" id="A0A157Q882"/>
<dbReference type="PANTHER" id="PTHR42928">
    <property type="entry name" value="TRICARBOXYLATE-BINDING PROTEIN"/>
    <property type="match status" value="1"/>
</dbReference>
<name>A0A157Q882_9BORD</name>
<feature type="chain" id="PRO_5007615135" evidence="2">
    <location>
        <begin position="23"/>
        <end position="317"/>
    </location>
</feature>
<dbReference type="Pfam" id="PF03401">
    <property type="entry name" value="TctC"/>
    <property type="match status" value="1"/>
</dbReference>